<dbReference type="PANTHER" id="PTHR30188">
    <property type="entry name" value="ABC TRANSPORTER PERMEASE PROTEIN-RELATED"/>
    <property type="match status" value="1"/>
</dbReference>
<protein>
    <submittedName>
        <fullName evidence="1">ABC transporter permease</fullName>
    </submittedName>
</protein>
<proteinExistence type="predicted"/>
<dbReference type="OrthoDB" id="9810518at2"/>
<sequence length="375" mass="40144">MDILPARLAVLELEGRRQVALSGAWTVAGIAAAGPALRQALGALARQPVDDWHCLEVDALDSAGAVLIRRSWGDSRPARLEARDEHIHLFDHLDEVAHKPVSVMPVTLATYLAALRRFLDHFRERLADMLAMLGQFALDLLHLLRHPGDMPWREISANLYKTGFLALPITTLVGFLIGVVLSYLFALQLRQLGAEALIVNVLGLGIVREVGPVLTAVLVAGRSGSAVTAQMGVMRVTEEIDALAAMGVPVGLRVVLPKVLALSITMPLLVLWTSAVALLGGILSAWWQLDIGYDLFLDLLPKVVPIANLWIGQAKGVAFGLAVALTACYFGLRVKPNTESLSANTTASVVISITAVILADAVFAVLTRGVGVPRL</sequence>
<evidence type="ECO:0000313" key="2">
    <source>
        <dbReference type="Proteomes" id="UP000515733"/>
    </source>
</evidence>
<reference evidence="1 2" key="1">
    <citation type="submission" date="2020-03" db="EMBL/GenBank/DDBJ databases">
        <authorList>
            <consortium name="Genoscope - CEA"/>
            <person name="William W."/>
        </authorList>
    </citation>
    <scope>NUCLEOTIDE SEQUENCE [LARGE SCALE GENOMIC DNA]</scope>
    <source>
        <strain evidence="2">DSM 16959</strain>
    </source>
</reference>
<keyword evidence="2" id="KW-1185">Reference proteome</keyword>
<dbReference type="Pfam" id="PF02405">
    <property type="entry name" value="MlaE"/>
    <property type="match status" value="1"/>
</dbReference>
<dbReference type="PANTHER" id="PTHR30188:SF3">
    <property type="entry name" value="ABC TRANSPORTER PERMEASE"/>
    <property type="match status" value="1"/>
</dbReference>
<evidence type="ECO:0000313" key="1">
    <source>
        <dbReference type="EMBL" id="CAB1369486.1"/>
    </source>
</evidence>
<organism evidence="1 2">
    <name type="scientific">Denitratisoma oestradiolicum</name>
    <dbReference type="NCBI Taxonomy" id="311182"/>
    <lineage>
        <taxon>Bacteria</taxon>
        <taxon>Pseudomonadati</taxon>
        <taxon>Pseudomonadota</taxon>
        <taxon>Betaproteobacteria</taxon>
        <taxon>Nitrosomonadales</taxon>
        <taxon>Sterolibacteriaceae</taxon>
        <taxon>Denitratisoma</taxon>
    </lineage>
</organism>
<dbReference type="Proteomes" id="UP000515733">
    <property type="component" value="Chromosome"/>
</dbReference>
<dbReference type="GO" id="GO:0043190">
    <property type="term" value="C:ATP-binding cassette (ABC) transporter complex"/>
    <property type="evidence" value="ECO:0007669"/>
    <property type="project" value="InterPro"/>
</dbReference>
<accession>A0A6S6Y2Q1</accession>
<dbReference type="GO" id="GO:0005548">
    <property type="term" value="F:phospholipid transporter activity"/>
    <property type="evidence" value="ECO:0007669"/>
    <property type="project" value="TreeGrafter"/>
</dbReference>
<dbReference type="EMBL" id="LR778301">
    <property type="protein sequence ID" value="CAB1369486.1"/>
    <property type="molecule type" value="Genomic_DNA"/>
</dbReference>
<dbReference type="KEGG" id="doe:DENOEST_2321"/>
<dbReference type="InterPro" id="IPR030802">
    <property type="entry name" value="Permease_MalE"/>
</dbReference>
<name>A0A6S6Y2Q1_9PROT</name>
<gene>
    <name evidence="1" type="ORF">DENOEST_2321</name>
</gene>
<dbReference type="AlphaFoldDB" id="A0A6S6Y2Q1"/>
<dbReference type="RefSeq" id="WP_145771332.1">
    <property type="nucleotide sequence ID" value="NZ_LR778301.1"/>
</dbReference>